<dbReference type="Proteomes" id="UP000641646">
    <property type="component" value="Unassembled WGS sequence"/>
</dbReference>
<dbReference type="InterPro" id="IPR050697">
    <property type="entry name" value="Adenylyl/Guanylyl_Cyclase_3/4"/>
</dbReference>
<feature type="transmembrane region" description="Helical" evidence="2">
    <location>
        <begin position="380"/>
        <end position="403"/>
    </location>
</feature>
<sequence>MTKLRLSWPKLKQHIWEWRGVALATPTVAGLIIIIRLSGLLQSSEWAALDQFFRWRPKEPIDERILIVGIDESDLQGIKKWPVPDEVLAELLNKIKSQQPRAIGLDLYRDLPVEPGHQALIKVFESTPNLIGIEKVVGDSRGFSVAPPPILGKQSRVGANDVVLDGDGKIRRGLLFLTPPDRNAIPSFGLLLTMLYLEAEGITPQAADNGFLKLGKTVFVPFEANDGSYVGADAGGYQVILNFRGPRGSFATVSMNDVLTGRVPPEKIRNRIVIVGPTAASLNDFFYTPYSGGRTNFQERAAGVEIHAHLSSQILSAALEGRSPIKSWPDALECGWIFFWSCVGAALAWQLQSWRWTAGSLAIATTALLGSSYLAFLQSWWIPVIPPIASLLLSAVAIVAYIAHIERKDRKIVMNIFGRYVTPQIAEAIWHDRDRLLKEGRLKGQKVTATVLFTDLKNFSTISEQLDPEVLMSWLNEYMEAMSQLVLAHGGVVDKFIGDAIMAVFGVPIPRTTEEAIAHDANAAVRCAVQMGSTLELLNELWKTQGRPTVAMRVGIATGTIVTGSLGSSQRLDYTAIGDSVNVAARLESYDKSIDGGICRILIDEGTYRYIHGSFPTKLVGNTQLKGREQLTPIYQVLLD</sequence>
<dbReference type="Pfam" id="PF00211">
    <property type="entry name" value="Guanylate_cyc"/>
    <property type="match status" value="1"/>
</dbReference>
<feature type="transmembrane region" description="Helical" evidence="2">
    <location>
        <begin position="21"/>
        <end position="41"/>
    </location>
</feature>
<keyword evidence="2" id="KW-1133">Transmembrane helix</keyword>
<dbReference type="Gene3D" id="3.30.70.1230">
    <property type="entry name" value="Nucleotide cyclase"/>
    <property type="match status" value="1"/>
</dbReference>
<organism evidence="4 5">
    <name type="scientific">Aerosakkonema funiforme FACHB-1375</name>
    <dbReference type="NCBI Taxonomy" id="2949571"/>
    <lineage>
        <taxon>Bacteria</taxon>
        <taxon>Bacillati</taxon>
        <taxon>Cyanobacteriota</taxon>
        <taxon>Cyanophyceae</taxon>
        <taxon>Oscillatoriophycideae</taxon>
        <taxon>Aerosakkonematales</taxon>
        <taxon>Aerosakkonemataceae</taxon>
        <taxon>Aerosakkonema</taxon>
    </lineage>
</organism>
<dbReference type="GO" id="GO:0009190">
    <property type="term" value="P:cyclic nucleotide biosynthetic process"/>
    <property type="evidence" value="ECO:0007669"/>
    <property type="project" value="InterPro"/>
</dbReference>
<evidence type="ECO:0000313" key="5">
    <source>
        <dbReference type="Proteomes" id="UP000641646"/>
    </source>
</evidence>
<keyword evidence="5" id="KW-1185">Reference proteome</keyword>
<proteinExistence type="inferred from homology"/>
<reference evidence="4" key="1">
    <citation type="journal article" date="2015" name="ISME J.">
        <title>Draft Genome Sequence of Streptomyces incarnatus NRRL8089, which Produces the Nucleoside Antibiotic Sinefungin.</title>
        <authorList>
            <person name="Oshima K."/>
            <person name="Hattori M."/>
            <person name="Shimizu H."/>
            <person name="Fukuda K."/>
            <person name="Nemoto M."/>
            <person name="Inagaki K."/>
            <person name="Tamura T."/>
        </authorList>
    </citation>
    <scope>NUCLEOTIDE SEQUENCE</scope>
    <source>
        <strain evidence="4">FACHB-1375</strain>
    </source>
</reference>
<feature type="transmembrane region" description="Helical" evidence="2">
    <location>
        <begin position="356"/>
        <end position="374"/>
    </location>
</feature>
<keyword evidence="2" id="KW-0472">Membrane</keyword>
<dbReference type="SUPFAM" id="SSF55073">
    <property type="entry name" value="Nucleotide cyclase"/>
    <property type="match status" value="1"/>
</dbReference>
<dbReference type="PROSITE" id="PS50125">
    <property type="entry name" value="GUANYLATE_CYCLASE_2"/>
    <property type="match status" value="1"/>
</dbReference>
<evidence type="ECO:0000259" key="3">
    <source>
        <dbReference type="PROSITE" id="PS50125"/>
    </source>
</evidence>
<comment type="similarity">
    <text evidence="1">Belongs to the adenylyl cyclase class-3 family.</text>
</comment>
<dbReference type="SMART" id="SM00044">
    <property type="entry name" value="CYCc"/>
    <property type="match status" value="1"/>
</dbReference>
<feature type="domain" description="Guanylate cyclase" evidence="3">
    <location>
        <begin position="450"/>
        <end position="588"/>
    </location>
</feature>
<gene>
    <name evidence="4" type="ORF">H6G03_09855</name>
</gene>
<dbReference type="AlphaFoldDB" id="A0A926VEB2"/>
<dbReference type="InterPro" id="IPR007890">
    <property type="entry name" value="CHASE2"/>
</dbReference>
<dbReference type="SMART" id="SM01080">
    <property type="entry name" value="CHASE2"/>
    <property type="match status" value="1"/>
</dbReference>
<evidence type="ECO:0000256" key="2">
    <source>
        <dbReference type="SAM" id="Phobius"/>
    </source>
</evidence>
<accession>A0A926VEB2</accession>
<keyword evidence="2" id="KW-0812">Transmembrane</keyword>
<dbReference type="EMBL" id="JACJPW010000020">
    <property type="protein sequence ID" value="MBD2181407.1"/>
    <property type="molecule type" value="Genomic_DNA"/>
</dbReference>
<dbReference type="GO" id="GO:0004016">
    <property type="term" value="F:adenylate cyclase activity"/>
    <property type="evidence" value="ECO:0007669"/>
    <property type="project" value="UniProtKB-ARBA"/>
</dbReference>
<dbReference type="PANTHER" id="PTHR43081:SF1">
    <property type="entry name" value="ADENYLATE CYCLASE, TERMINAL-DIFFERENTIATION SPECIFIC"/>
    <property type="match status" value="1"/>
</dbReference>
<dbReference type="Pfam" id="PF05226">
    <property type="entry name" value="CHASE2"/>
    <property type="match status" value="1"/>
</dbReference>
<evidence type="ECO:0000256" key="1">
    <source>
        <dbReference type="ARBA" id="ARBA00005381"/>
    </source>
</evidence>
<name>A0A926VEB2_9CYAN</name>
<reference evidence="4" key="2">
    <citation type="submission" date="2020-08" db="EMBL/GenBank/DDBJ databases">
        <authorList>
            <person name="Chen M."/>
            <person name="Teng W."/>
            <person name="Zhao L."/>
            <person name="Hu C."/>
            <person name="Zhou Y."/>
            <person name="Han B."/>
            <person name="Song L."/>
            <person name="Shu W."/>
        </authorList>
    </citation>
    <scope>NUCLEOTIDE SEQUENCE</scope>
    <source>
        <strain evidence="4">FACHB-1375</strain>
    </source>
</reference>
<dbReference type="RefSeq" id="WP_190464177.1">
    <property type="nucleotide sequence ID" value="NZ_JACJPW010000020.1"/>
</dbReference>
<dbReference type="CDD" id="cd07302">
    <property type="entry name" value="CHD"/>
    <property type="match status" value="1"/>
</dbReference>
<dbReference type="InterPro" id="IPR029787">
    <property type="entry name" value="Nucleotide_cyclase"/>
</dbReference>
<evidence type="ECO:0000313" key="4">
    <source>
        <dbReference type="EMBL" id="MBD2181407.1"/>
    </source>
</evidence>
<dbReference type="GO" id="GO:0035556">
    <property type="term" value="P:intracellular signal transduction"/>
    <property type="evidence" value="ECO:0007669"/>
    <property type="project" value="InterPro"/>
</dbReference>
<dbReference type="PANTHER" id="PTHR43081">
    <property type="entry name" value="ADENYLATE CYCLASE, TERMINAL-DIFFERENTIATION SPECIFIC-RELATED"/>
    <property type="match status" value="1"/>
</dbReference>
<protein>
    <submittedName>
        <fullName evidence="4">Adenylate/guanylate cyclase domain-containing protein</fullName>
    </submittedName>
</protein>
<dbReference type="InterPro" id="IPR001054">
    <property type="entry name" value="A/G_cyclase"/>
</dbReference>
<comment type="caution">
    <text evidence="4">The sequence shown here is derived from an EMBL/GenBank/DDBJ whole genome shotgun (WGS) entry which is preliminary data.</text>
</comment>